<dbReference type="PANTHER" id="PTHR38011:SF2">
    <property type="entry name" value="BIFUNCTIONAL DEAMINASE-REDUCTASE DOMAIN PROTEIN"/>
    <property type="match status" value="1"/>
</dbReference>
<dbReference type="RefSeq" id="WP_189983138.1">
    <property type="nucleotide sequence ID" value="NZ_BNBF01000010.1"/>
</dbReference>
<evidence type="ECO:0000259" key="1">
    <source>
        <dbReference type="Pfam" id="PF01872"/>
    </source>
</evidence>
<sequence>MHVVVTEFISLDGVVQAPGGPDEDTDGGFAHGGWSHPFFDPEVVGGAFAAGLERAEALLYGRRTYRTMAAAWPERAGDPFADRLNSLRKYVVSDTLRDDELSWVNTVRIPGAEALGKVRELRAAGGGDLAVMGSPTLVRALIGAGLVDELRLVVMPVLLGGGKSVFPADGGRRTWELVSSATAKSGAQVNVYRPAGQRA</sequence>
<accession>A0A919C7I7</accession>
<dbReference type="InterPro" id="IPR050765">
    <property type="entry name" value="Riboflavin_Biosynth_HTPR"/>
</dbReference>
<dbReference type="InterPro" id="IPR002734">
    <property type="entry name" value="RibDG_C"/>
</dbReference>
<dbReference type="Gene3D" id="3.40.430.10">
    <property type="entry name" value="Dihydrofolate Reductase, subunit A"/>
    <property type="match status" value="1"/>
</dbReference>
<dbReference type="AlphaFoldDB" id="A0A919C7I7"/>
<dbReference type="GO" id="GO:0009231">
    <property type="term" value="P:riboflavin biosynthetic process"/>
    <property type="evidence" value="ECO:0007669"/>
    <property type="project" value="InterPro"/>
</dbReference>
<name>A0A919C7I7_9ACTN</name>
<protein>
    <submittedName>
        <fullName evidence="2">Deaminase reductase</fullName>
    </submittedName>
</protein>
<organism evidence="2 3">
    <name type="scientific">Streptomyces capoamus</name>
    <dbReference type="NCBI Taxonomy" id="68183"/>
    <lineage>
        <taxon>Bacteria</taxon>
        <taxon>Bacillati</taxon>
        <taxon>Actinomycetota</taxon>
        <taxon>Actinomycetes</taxon>
        <taxon>Kitasatosporales</taxon>
        <taxon>Streptomycetaceae</taxon>
        <taxon>Streptomyces</taxon>
    </lineage>
</organism>
<gene>
    <name evidence="2" type="ORF">GCM10018980_38060</name>
</gene>
<feature type="domain" description="Bacterial bifunctional deaminase-reductase C-terminal" evidence="1">
    <location>
        <begin position="2"/>
        <end position="188"/>
    </location>
</feature>
<dbReference type="GO" id="GO:0008703">
    <property type="term" value="F:5-amino-6-(5-phosphoribosylamino)uracil reductase activity"/>
    <property type="evidence" value="ECO:0007669"/>
    <property type="project" value="InterPro"/>
</dbReference>
<evidence type="ECO:0000313" key="2">
    <source>
        <dbReference type="EMBL" id="GHG53780.1"/>
    </source>
</evidence>
<evidence type="ECO:0000313" key="3">
    <source>
        <dbReference type="Proteomes" id="UP000619355"/>
    </source>
</evidence>
<dbReference type="EMBL" id="BNBF01000010">
    <property type="protein sequence ID" value="GHG53780.1"/>
    <property type="molecule type" value="Genomic_DNA"/>
</dbReference>
<keyword evidence="3" id="KW-1185">Reference proteome</keyword>
<dbReference type="InterPro" id="IPR024072">
    <property type="entry name" value="DHFR-like_dom_sf"/>
</dbReference>
<dbReference type="Proteomes" id="UP000619355">
    <property type="component" value="Unassembled WGS sequence"/>
</dbReference>
<dbReference type="PANTHER" id="PTHR38011">
    <property type="entry name" value="DIHYDROFOLATE REDUCTASE FAMILY PROTEIN (AFU_ORTHOLOGUE AFUA_8G06820)"/>
    <property type="match status" value="1"/>
</dbReference>
<reference evidence="3" key="1">
    <citation type="journal article" date="2019" name="Int. J. Syst. Evol. Microbiol.">
        <title>The Global Catalogue of Microorganisms (GCM) 10K type strain sequencing project: providing services to taxonomists for standard genome sequencing and annotation.</title>
        <authorList>
            <consortium name="The Broad Institute Genomics Platform"/>
            <consortium name="The Broad Institute Genome Sequencing Center for Infectious Disease"/>
            <person name="Wu L."/>
            <person name="Ma J."/>
        </authorList>
    </citation>
    <scope>NUCLEOTIDE SEQUENCE [LARGE SCALE GENOMIC DNA]</scope>
    <source>
        <strain evidence="3">JCM 4253</strain>
    </source>
</reference>
<proteinExistence type="predicted"/>
<dbReference type="SUPFAM" id="SSF53597">
    <property type="entry name" value="Dihydrofolate reductase-like"/>
    <property type="match status" value="1"/>
</dbReference>
<dbReference type="Pfam" id="PF01872">
    <property type="entry name" value="RibD_C"/>
    <property type="match status" value="1"/>
</dbReference>
<comment type="caution">
    <text evidence="2">The sequence shown here is derived from an EMBL/GenBank/DDBJ whole genome shotgun (WGS) entry which is preliminary data.</text>
</comment>